<keyword evidence="4" id="KW-1185">Reference proteome</keyword>
<proteinExistence type="predicted"/>
<dbReference type="RefSeq" id="WP_141955197.1">
    <property type="nucleotide sequence ID" value="NZ_VFOZ01000001.1"/>
</dbReference>
<evidence type="ECO:0000313" key="4">
    <source>
        <dbReference type="Proteomes" id="UP000316096"/>
    </source>
</evidence>
<dbReference type="Proteomes" id="UP000316096">
    <property type="component" value="Unassembled WGS sequence"/>
</dbReference>
<keyword evidence="2" id="KW-0812">Transmembrane</keyword>
<dbReference type="OrthoDB" id="275232at2"/>
<evidence type="ECO:0000256" key="1">
    <source>
        <dbReference type="SAM" id="MobiDB-lite"/>
    </source>
</evidence>
<name>A0A543CH39_9ACTN</name>
<gene>
    <name evidence="3" type="ORF">FB559_1856</name>
</gene>
<comment type="caution">
    <text evidence="3">The sequence shown here is derived from an EMBL/GenBank/DDBJ whole genome shotgun (WGS) entry which is preliminary data.</text>
</comment>
<evidence type="ECO:0008006" key="5">
    <source>
        <dbReference type="Google" id="ProtNLM"/>
    </source>
</evidence>
<sequence length="256" mass="27300">MSDQGRPTFLPPEDPEPSDPPLLPGLEGPVAPGEPSHDRRVLLIAVLMAILLVGTLAFLRYGDGAPSPARALPSVEYVAVPDSCTAAGPALPADVRPLKPHRFEGLCTWELLRPDRSRSLEVEFRLEKTASSGSSGTVKAAKDFADDLGYAADGDRNGGFESDPERVDGLGDEAFAAPASKLVVSGPSEQSAKAYDMGGALVEVRRRNVVLTVRWRGADYPPGARGHKKLVGRRLAYPDARRQAMSLVTAAMGRLH</sequence>
<evidence type="ECO:0000256" key="2">
    <source>
        <dbReference type="SAM" id="Phobius"/>
    </source>
</evidence>
<dbReference type="EMBL" id="VFOZ01000001">
    <property type="protein sequence ID" value="TQL96330.1"/>
    <property type="molecule type" value="Genomic_DNA"/>
</dbReference>
<feature type="compositionally biased region" description="Low complexity" evidence="1">
    <location>
        <begin position="24"/>
        <end position="34"/>
    </location>
</feature>
<organism evidence="3 4">
    <name type="scientific">Actinoallomurus bryophytorum</name>
    <dbReference type="NCBI Taxonomy" id="1490222"/>
    <lineage>
        <taxon>Bacteria</taxon>
        <taxon>Bacillati</taxon>
        <taxon>Actinomycetota</taxon>
        <taxon>Actinomycetes</taxon>
        <taxon>Streptosporangiales</taxon>
        <taxon>Thermomonosporaceae</taxon>
        <taxon>Actinoallomurus</taxon>
    </lineage>
</organism>
<evidence type="ECO:0000313" key="3">
    <source>
        <dbReference type="EMBL" id="TQL96330.1"/>
    </source>
</evidence>
<feature type="region of interest" description="Disordered" evidence="1">
    <location>
        <begin position="1"/>
        <end position="34"/>
    </location>
</feature>
<reference evidence="3 4" key="1">
    <citation type="submission" date="2019-06" db="EMBL/GenBank/DDBJ databases">
        <title>Sequencing the genomes of 1000 actinobacteria strains.</title>
        <authorList>
            <person name="Klenk H.-P."/>
        </authorList>
    </citation>
    <scope>NUCLEOTIDE SEQUENCE [LARGE SCALE GENOMIC DNA]</scope>
    <source>
        <strain evidence="3 4">DSM 102200</strain>
    </source>
</reference>
<keyword evidence="2" id="KW-0472">Membrane</keyword>
<keyword evidence="2" id="KW-1133">Transmembrane helix</keyword>
<accession>A0A543CH39</accession>
<protein>
    <recommendedName>
        <fullName evidence="5">DUF3558 domain-containing protein</fullName>
    </recommendedName>
</protein>
<dbReference type="AlphaFoldDB" id="A0A543CH39"/>
<feature type="transmembrane region" description="Helical" evidence="2">
    <location>
        <begin position="41"/>
        <end position="61"/>
    </location>
</feature>